<protein>
    <submittedName>
        <fullName evidence="9">UPF0283 membrane protein</fullName>
    </submittedName>
</protein>
<gene>
    <name evidence="9" type="ORF">GCM10010994_47860</name>
</gene>
<evidence type="ECO:0000313" key="9">
    <source>
        <dbReference type="EMBL" id="GGC84366.1"/>
    </source>
</evidence>
<dbReference type="Proteomes" id="UP000637002">
    <property type="component" value="Unassembled WGS sequence"/>
</dbReference>
<sequence length="332" mass="34808">MTTPPRAFRLDDPDVLAVPAGEAPAGSASVVVAAEDGEIVDAVAEPEAPRRGTSWGGLFLSALGGLALLGIGLWIESLITQLLALAPALGYVAMALAALAVLAFLVLLAREVAGVLRERRIERLRRAAVDAHAEASDDKARAVVRDLLALYANRADTARARAALDGLGDAIIDPRDRLMVAERELMTALDLSARRTVARAARQVSLVTTISPRAIVDVGFVLYSSFRLIRQLASIYGGRPGFLGFLRLARNVLAHLALTGGMAAGDSLIQQVMGLGVAARVSAKLGEGVLNGMLTARVGLAAIDVCRPLPFEALSAPTFTEVAGHLIESKTE</sequence>
<feature type="transmembrane region" description="Helical" evidence="8">
    <location>
        <begin position="55"/>
        <end position="75"/>
    </location>
</feature>
<feature type="transmembrane region" description="Helical" evidence="8">
    <location>
        <begin position="81"/>
        <end position="109"/>
    </location>
</feature>
<dbReference type="InterPro" id="IPR021147">
    <property type="entry name" value="DUF697"/>
</dbReference>
<evidence type="ECO:0000256" key="5">
    <source>
        <dbReference type="ARBA" id="ARBA00022692"/>
    </source>
</evidence>
<dbReference type="RefSeq" id="WP_188611700.1">
    <property type="nucleotide sequence ID" value="NZ_BMGG01000009.1"/>
</dbReference>
<evidence type="ECO:0000256" key="8">
    <source>
        <dbReference type="SAM" id="Phobius"/>
    </source>
</evidence>
<dbReference type="AlphaFoldDB" id="A0A916XLN7"/>
<evidence type="ECO:0000256" key="6">
    <source>
        <dbReference type="ARBA" id="ARBA00022989"/>
    </source>
</evidence>
<dbReference type="EMBL" id="BMGG01000009">
    <property type="protein sequence ID" value="GGC84366.1"/>
    <property type="molecule type" value="Genomic_DNA"/>
</dbReference>
<evidence type="ECO:0000313" key="10">
    <source>
        <dbReference type="Proteomes" id="UP000637002"/>
    </source>
</evidence>
<keyword evidence="6 8" id="KW-1133">Transmembrane helix</keyword>
<dbReference type="GO" id="GO:0005886">
    <property type="term" value="C:plasma membrane"/>
    <property type="evidence" value="ECO:0007669"/>
    <property type="project" value="UniProtKB-SubCell"/>
</dbReference>
<evidence type="ECO:0000256" key="3">
    <source>
        <dbReference type="ARBA" id="ARBA00022475"/>
    </source>
</evidence>
<keyword evidence="10" id="KW-1185">Reference proteome</keyword>
<evidence type="ECO:0000256" key="2">
    <source>
        <dbReference type="ARBA" id="ARBA00008255"/>
    </source>
</evidence>
<dbReference type="InterPro" id="IPR006507">
    <property type="entry name" value="UPF0283"/>
</dbReference>
<dbReference type="PANTHER" id="PTHR39342:SF1">
    <property type="entry name" value="UPF0283 MEMBRANE PROTEIN YCJF"/>
    <property type="match status" value="1"/>
</dbReference>
<comment type="subcellular location">
    <subcellularLocation>
        <location evidence="1">Cell inner membrane</location>
        <topology evidence="1">Multi-pass membrane protein</topology>
    </subcellularLocation>
</comment>
<keyword evidence="4" id="KW-0997">Cell inner membrane</keyword>
<dbReference type="NCBIfam" id="TIGR01620">
    <property type="entry name" value="hyp_HI0043"/>
    <property type="match status" value="1"/>
</dbReference>
<proteinExistence type="inferred from homology"/>
<accession>A0A916XLN7</accession>
<keyword evidence="5 8" id="KW-0812">Transmembrane</keyword>
<evidence type="ECO:0000256" key="4">
    <source>
        <dbReference type="ARBA" id="ARBA00022519"/>
    </source>
</evidence>
<evidence type="ECO:0000256" key="7">
    <source>
        <dbReference type="ARBA" id="ARBA00023136"/>
    </source>
</evidence>
<keyword evidence="7 8" id="KW-0472">Membrane</keyword>
<comment type="similarity">
    <text evidence="2">Belongs to the UPF0283 family.</text>
</comment>
<dbReference type="PANTHER" id="PTHR39342">
    <property type="entry name" value="UPF0283 MEMBRANE PROTEIN YCJF"/>
    <property type="match status" value="1"/>
</dbReference>
<reference evidence="9" key="1">
    <citation type="journal article" date="2014" name="Int. J. Syst. Evol. Microbiol.">
        <title>Complete genome sequence of Corynebacterium casei LMG S-19264T (=DSM 44701T), isolated from a smear-ripened cheese.</title>
        <authorList>
            <consortium name="US DOE Joint Genome Institute (JGI-PGF)"/>
            <person name="Walter F."/>
            <person name="Albersmeier A."/>
            <person name="Kalinowski J."/>
            <person name="Ruckert C."/>
        </authorList>
    </citation>
    <scope>NUCLEOTIDE SEQUENCE</scope>
    <source>
        <strain evidence="9">CGMCC 1.12919</strain>
    </source>
</reference>
<name>A0A916XLN7_9HYPH</name>
<comment type="caution">
    <text evidence="9">The sequence shown here is derived from an EMBL/GenBank/DDBJ whole genome shotgun (WGS) entry which is preliminary data.</text>
</comment>
<keyword evidence="3" id="KW-1003">Cell membrane</keyword>
<reference evidence="9" key="2">
    <citation type="submission" date="2020-09" db="EMBL/GenBank/DDBJ databases">
        <authorList>
            <person name="Sun Q."/>
            <person name="Zhou Y."/>
        </authorList>
    </citation>
    <scope>NUCLEOTIDE SEQUENCE</scope>
    <source>
        <strain evidence="9">CGMCC 1.12919</strain>
    </source>
</reference>
<organism evidence="9 10">
    <name type="scientific">Chelatococcus reniformis</name>
    <dbReference type="NCBI Taxonomy" id="1494448"/>
    <lineage>
        <taxon>Bacteria</taxon>
        <taxon>Pseudomonadati</taxon>
        <taxon>Pseudomonadota</taxon>
        <taxon>Alphaproteobacteria</taxon>
        <taxon>Hyphomicrobiales</taxon>
        <taxon>Chelatococcaceae</taxon>
        <taxon>Chelatococcus</taxon>
    </lineage>
</organism>
<dbReference type="Pfam" id="PF05128">
    <property type="entry name" value="DUF697"/>
    <property type="match status" value="1"/>
</dbReference>
<evidence type="ECO:0000256" key="1">
    <source>
        <dbReference type="ARBA" id="ARBA00004429"/>
    </source>
</evidence>